<sequence length="105" mass="11369">MPPLLLLLLLCAAPSGRTATAGRRSGDTSRRLELGERTPATQCNEVEKVFFERQETLRSVPNGVARSSRGAAVPFRPLHARLELAVRPVAPPVRGYVSRGPSAPR</sequence>
<evidence type="ECO:0000256" key="1">
    <source>
        <dbReference type="SAM" id="SignalP"/>
    </source>
</evidence>
<reference evidence="2 3" key="1">
    <citation type="submission" date="2019-03" db="EMBL/GenBank/DDBJ databases">
        <title>First draft genome of Liparis tanakae, snailfish: a comprehensive survey of snailfish specific genes.</title>
        <authorList>
            <person name="Kim W."/>
            <person name="Song I."/>
            <person name="Jeong J.-H."/>
            <person name="Kim D."/>
            <person name="Kim S."/>
            <person name="Ryu S."/>
            <person name="Song J.Y."/>
            <person name="Lee S.K."/>
        </authorList>
    </citation>
    <scope>NUCLEOTIDE SEQUENCE [LARGE SCALE GENOMIC DNA]</scope>
    <source>
        <tissue evidence="2">Muscle</tissue>
    </source>
</reference>
<evidence type="ECO:0000313" key="3">
    <source>
        <dbReference type="Proteomes" id="UP000314294"/>
    </source>
</evidence>
<evidence type="ECO:0008006" key="4">
    <source>
        <dbReference type="Google" id="ProtNLM"/>
    </source>
</evidence>
<keyword evidence="1" id="KW-0732">Signal</keyword>
<feature type="signal peptide" evidence="1">
    <location>
        <begin position="1"/>
        <end position="18"/>
    </location>
</feature>
<protein>
    <recommendedName>
        <fullName evidence="4">Secreted protein</fullName>
    </recommendedName>
</protein>
<feature type="chain" id="PRO_5021446067" description="Secreted protein" evidence="1">
    <location>
        <begin position="19"/>
        <end position="105"/>
    </location>
</feature>
<organism evidence="2 3">
    <name type="scientific">Liparis tanakae</name>
    <name type="common">Tanaka's snailfish</name>
    <dbReference type="NCBI Taxonomy" id="230148"/>
    <lineage>
        <taxon>Eukaryota</taxon>
        <taxon>Metazoa</taxon>
        <taxon>Chordata</taxon>
        <taxon>Craniata</taxon>
        <taxon>Vertebrata</taxon>
        <taxon>Euteleostomi</taxon>
        <taxon>Actinopterygii</taxon>
        <taxon>Neopterygii</taxon>
        <taxon>Teleostei</taxon>
        <taxon>Neoteleostei</taxon>
        <taxon>Acanthomorphata</taxon>
        <taxon>Eupercaria</taxon>
        <taxon>Perciformes</taxon>
        <taxon>Cottioidei</taxon>
        <taxon>Cottales</taxon>
        <taxon>Liparidae</taxon>
        <taxon>Liparis</taxon>
    </lineage>
</organism>
<keyword evidence="3" id="KW-1185">Reference proteome</keyword>
<accession>A0A4Z2ICV6</accession>
<dbReference type="Proteomes" id="UP000314294">
    <property type="component" value="Unassembled WGS sequence"/>
</dbReference>
<gene>
    <name evidence="2" type="ORF">EYF80_013879</name>
</gene>
<dbReference type="EMBL" id="SRLO01000098">
    <property type="protein sequence ID" value="TNN75909.1"/>
    <property type="molecule type" value="Genomic_DNA"/>
</dbReference>
<dbReference type="AlphaFoldDB" id="A0A4Z2ICV6"/>
<comment type="caution">
    <text evidence="2">The sequence shown here is derived from an EMBL/GenBank/DDBJ whole genome shotgun (WGS) entry which is preliminary data.</text>
</comment>
<name>A0A4Z2ICV6_9TELE</name>
<evidence type="ECO:0000313" key="2">
    <source>
        <dbReference type="EMBL" id="TNN75909.1"/>
    </source>
</evidence>
<proteinExistence type="predicted"/>